<keyword evidence="1" id="KW-0949">S-adenosyl-L-methionine</keyword>
<evidence type="ECO:0000313" key="7">
    <source>
        <dbReference type="Proteomes" id="UP000001882"/>
    </source>
</evidence>
<accession>D1YZK8</accession>
<dbReference type="Gene3D" id="3.20.20.70">
    <property type="entry name" value="Aldolase class I"/>
    <property type="match status" value="1"/>
</dbReference>
<dbReference type="InParanoid" id="D1YZK8"/>
<organism evidence="6 7">
    <name type="scientific">Methanocella paludicola (strain DSM 17711 / JCM 13418 / NBRC 101707 / SANAE)</name>
    <dbReference type="NCBI Taxonomy" id="304371"/>
    <lineage>
        <taxon>Archaea</taxon>
        <taxon>Methanobacteriati</taxon>
        <taxon>Methanobacteriota</taxon>
        <taxon>Stenosarchaea group</taxon>
        <taxon>Methanomicrobia</taxon>
        <taxon>Methanocellales</taxon>
        <taxon>Methanocellaceae</taxon>
        <taxon>Methanocella</taxon>
    </lineage>
</organism>
<dbReference type="PANTHER" id="PTHR43075:SF1">
    <property type="entry name" value="FORMATE LYASE ACTIVATING ENZYME, PUTATIVE (AFU_ORTHOLOGUE AFUA_2G15630)-RELATED"/>
    <property type="match status" value="1"/>
</dbReference>
<evidence type="ECO:0000256" key="3">
    <source>
        <dbReference type="ARBA" id="ARBA00023004"/>
    </source>
</evidence>
<evidence type="ECO:0000259" key="5">
    <source>
        <dbReference type="PROSITE" id="PS51918"/>
    </source>
</evidence>
<dbReference type="SUPFAM" id="SSF102114">
    <property type="entry name" value="Radical SAM enzymes"/>
    <property type="match status" value="1"/>
</dbReference>
<name>D1YZK8_METPS</name>
<dbReference type="Proteomes" id="UP000001882">
    <property type="component" value="Chromosome"/>
</dbReference>
<dbReference type="InterPro" id="IPR058240">
    <property type="entry name" value="rSAM_sf"/>
</dbReference>
<sequence>MFSYYCKEMERYRQILKGAPSRHILLKSIAVPSDYSSLGARALWELHDERMADYRKLNEQYDKNNTLPTGKKPSLLDVKAELAARIMEHCYFCEIRCGANRYKRPGACGVDATSHYYSEFLHRGEEPELIPSHTIFFEGCTFACAYCQNWTIATEIRGHLVDPRELAEVIEIRHKEGSKNVNLVGGDPTPHLHTILQIVNYLTSNIPVVWNSNMYMTPESMRLLEGVVDVYLGDFRYGNDEHASRYSSGANYWAVTTRAFLAAKAQADVLVRQLVLPGHVECCTKPIVEWCAKNLEKDVRFNMMFQYFPEYRAHTFPEIDRMLTGAEITRAREIAKEAGLTNLV</sequence>
<protein>
    <recommendedName>
        <fullName evidence="5">Radical SAM core domain-containing protein</fullName>
    </recommendedName>
</protein>
<keyword evidence="7" id="KW-1185">Reference proteome</keyword>
<dbReference type="InterPro" id="IPR040085">
    <property type="entry name" value="MJ0674-like"/>
</dbReference>
<dbReference type="PATRIC" id="fig|304371.9.peg.1846"/>
<dbReference type="GO" id="GO:0046872">
    <property type="term" value="F:metal ion binding"/>
    <property type="evidence" value="ECO:0007669"/>
    <property type="project" value="UniProtKB-KW"/>
</dbReference>
<dbReference type="EMBL" id="AP011532">
    <property type="protein sequence ID" value="BAI61880.1"/>
    <property type="molecule type" value="Genomic_DNA"/>
</dbReference>
<evidence type="ECO:0000313" key="6">
    <source>
        <dbReference type="EMBL" id="BAI61880.1"/>
    </source>
</evidence>
<dbReference type="InterPro" id="IPR007197">
    <property type="entry name" value="rSAM"/>
</dbReference>
<evidence type="ECO:0000256" key="2">
    <source>
        <dbReference type="ARBA" id="ARBA00022723"/>
    </source>
</evidence>
<dbReference type="GO" id="GO:0051536">
    <property type="term" value="F:iron-sulfur cluster binding"/>
    <property type="evidence" value="ECO:0007669"/>
    <property type="project" value="UniProtKB-KW"/>
</dbReference>
<dbReference type="SFLD" id="SFLDG01099">
    <property type="entry name" value="Uncharacterised_Radical_SAM_Su"/>
    <property type="match status" value="1"/>
</dbReference>
<keyword evidence="4" id="KW-0411">Iron-sulfur</keyword>
<dbReference type="AlphaFoldDB" id="D1YZK8"/>
<dbReference type="PROSITE" id="PS51918">
    <property type="entry name" value="RADICAL_SAM"/>
    <property type="match status" value="1"/>
</dbReference>
<dbReference type="KEGG" id="mpd:MCP_1808"/>
<dbReference type="STRING" id="304371.MCP_1808"/>
<dbReference type="InterPro" id="IPR013785">
    <property type="entry name" value="Aldolase_TIM"/>
</dbReference>
<evidence type="ECO:0000256" key="1">
    <source>
        <dbReference type="ARBA" id="ARBA00022691"/>
    </source>
</evidence>
<keyword evidence="3" id="KW-0408">Iron</keyword>
<dbReference type="GO" id="GO:0003824">
    <property type="term" value="F:catalytic activity"/>
    <property type="evidence" value="ECO:0007669"/>
    <property type="project" value="InterPro"/>
</dbReference>
<evidence type="ECO:0000256" key="4">
    <source>
        <dbReference type="ARBA" id="ARBA00023014"/>
    </source>
</evidence>
<dbReference type="CDD" id="cd01335">
    <property type="entry name" value="Radical_SAM"/>
    <property type="match status" value="1"/>
</dbReference>
<dbReference type="eggNOG" id="arCOG00934">
    <property type="taxonomic scope" value="Archaea"/>
</dbReference>
<feature type="domain" description="Radical SAM core" evidence="5">
    <location>
        <begin position="122"/>
        <end position="341"/>
    </location>
</feature>
<reference evidence="6 7" key="1">
    <citation type="journal article" date="2007" name="Appl. Environ. Microbiol.">
        <title>Isolation of key methanogens for global methane emission from rice paddy fields: a novel isolate affiliated with the clone cluster rice cluster I.</title>
        <authorList>
            <person name="Sakai S."/>
            <person name="Imachi H."/>
            <person name="Sekiguchi Y."/>
            <person name="Ohashi A."/>
            <person name="Harada H."/>
            <person name="Kamagata Y."/>
        </authorList>
    </citation>
    <scope>NUCLEOTIDE SEQUENCE [LARGE SCALE GENOMIC DNA]</scope>
    <source>
        <strain evidence="7">DSM 17711 / JCM 13418 / NBRC 101707 / SANAE</strain>
    </source>
</reference>
<proteinExistence type="predicted"/>
<reference evidence="7" key="3">
    <citation type="journal article" date="2011" name="PLoS ONE">
        <title>Genome sequence of a mesophilic hydrogenotrophic methanogen Methanocella paludicola, the first cultivated representative of the order Methanocellales.</title>
        <authorList>
            <person name="Sakai S."/>
            <person name="Takaki Y."/>
            <person name="Shimamura S."/>
            <person name="Sekine M."/>
            <person name="Tajima T."/>
            <person name="Kosugi H."/>
            <person name="Ichikawa N."/>
            <person name="Tasumi E."/>
            <person name="Hiraki A.T."/>
            <person name="Shimizu A."/>
            <person name="Kato Y."/>
            <person name="Nishiko R."/>
            <person name="Mori K."/>
            <person name="Fujita N."/>
            <person name="Imachi H."/>
            <person name="Takai K."/>
        </authorList>
    </citation>
    <scope>NUCLEOTIDE SEQUENCE [LARGE SCALE GENOMIC DNA]</scope>
    <source>
        <strain evidence="7">DSM 17711 / JCM 13418 / NBRC 101707 / SANAE</strain>
    </source>
</reference>
<dbReference type="Pfam" id="PF04055">
    <property type="entry name" value="Radical_SAM"/>
    <property type="match status" value="1"/>
</dbReference>
<reference evidence="6 7" key="2">
    <citation type="journal article" date="2008" name="Int. J. Syst. Evol. Microbiol.">
        <title>Methanocella paludicola gen. nov., sp. nov., a methane-producing archaeon, the first isolate of the lineage 'Rice Cluster I', and proposal of the new archaeal order Methanocellales ord. nov.</title>
        <authorList>
            <person name="Sakai S."/>
            <person name="Imachi H."/>
            <person name="Hanada S."/>
            <person name="Ohashi A."/>
            <person name="Harada H."/>
            <person name="Kamagata Y."/>
        </authorList>
    </citation>
    <scope>NUCLEOTIDE SEQUENCE [LARGE SCALE GENOMIC DNA]</scope>
    <source>
        <strain evidence="7">DSM 17711 / JCM 13418 / NBRC 101707 / SANAE</strain>
    </source>
</reference>
<keyword evidence="2" id="KW-0479">Metal-binding</keyword>
<dbReference type="PANTHER" id="PTHR43075">
    <property type="entry name" value="FORMATE LYASE ACTIVATING ENZYME, PUTATIVE (AFU_ORTHOLOGUE AFUA_2G15630)-RELATED"/>
    <property type="match status" value="1"/>
</dbReference>
<dbReference type="SFLD" id="SFLDS00029">
    <property type="entry name" value="Radical_SAM"/>
    <property type="match status" value="1"/>
</dbReference>
<gene>
    <name evidence="6" type="ordered locus">MCP_1808</name>
</gene>